<evidence type="ECO:0000313" key="8">
    <source>
        <dbReference type="EMBL" id="GAA1849812.1"/>
    </source>
</evidence>
<feature type="transmembrane region" description="Helical" evidence="6">
    <location>
        <begin position="244"/>
        <end position="265"/>
    </location>
</feature>
<dbReference type="EMBL" id="BAAAQK010000008">
    <property type="protein sequence ID" value="GAA1849812.1"/>
    <property type="molecule type" value="Genomic_DNA"/>
</dbReference>
<dbReference type="SUPFAM" id="SSF144091">
    <property type="entry name" value="Rhomboid-like"/>
    <property type="match status" value="1"/>
</dbReference>
<feature type="domain" description="Phosphatidylglycerol lysyltransferase C-terminal" evidence="7">
    <location>
        <begin position="533"/>
        <end position="827"/>
    </location>
</feature>
<feature type="transmembrane region" description="Helical" evidence="6">
    <location>
        <begin position="387"/>
        <end position="407"/>
    </location>
</feature>
<name>A0ABN2N6R3_9PSEU</name>
<feature type="transmembrane region" description="Helical" evidence="6">
    <location>
        <begin position="347"/>
        <end position="367"/>
    </location>
</feature>
<dbReference type="InterPro" id="IPR024320">
    <property type="entry name" value="LPG_synthase_C"/>
</dbReference>
<keyword evidence="3 6" id="KW-0812">Transmembrane</keyword>
<organism evidence="8 9">
    <name type="scientific">Pseudonocardia ailaonensis</name>
    <dbReference type="NCBI Taxonomy" id="367279"/>
    <lineage>
        <taxon>Bacteria</taxon>
        <taxon>Bacillati</taxon>
        <taxon>Actinomycetota</taxon>
        <taxon>Actinomycetes</taxon>
        <taxon>Pseudonocardiales</taxon>
        <taxon>Pseudonocardiaceae</taxon>
        <taxon>Pseudonocardia</taxon>
    </lineage>
</organism>
<evidence type="ECO:0000256" key="2">
    <source>
        <dbReference type="ARBA" id="ARBA00022475"/>
    </source>
</evidence>
<dbReference type="PANTHER" id="PTHR34697">
    <property type="entry name" value="PHOSPHATIDYLGLYCEROL LYSYLTRANSFERASE"/>
    <property type="match status" value="1"/>
</dbReference>
<dbReference type="InterPro" id="IPR051211">
    <property type="entry name" value="PG_lysyltransferase"/>
</dbReference>
<feature type="transmembrane region" description="Helical" evidence="6">
    <location>
        <begin position="427"/>
        <end position="447"/>
    </location>
</feature>
<dbReference type="InterPro" id="IPR016181">
    <property type="entry name" value="Acyl_CoA_acyltransferase"/>
</dbReference>
<keyword evidence="9" id="KW-1185">Reference proteome</keyword>
<feature type="transmembrane region" description="Helical" evidence="6">
    <location>
        <begin position="124"/>
        <end position="146"/>
    </location>
</feature>
<dbReference type="PANTHER" id="PTHR34697:SF2">
    <property type="entry name" value="PHOSPHATIDYLGLYCEROL LYSYLTRANSFERASE"/>
    <property type="match status" value="1"/>
</dbReference>
<feature type="transmembrane region" description="Helical" evidence="6">
    <location>
        <begin position="315"/>
        <end position="335"/>
    </location>
</feature>
<protein>
    <submittedName>
        <fullName evidence="8">DUF2156 domain-containing protein</fullName>
    </submittedName>
</protein>
<evidence type="ECO:0000256" key="3">
    <source>
        <dbReference type="ARBA" id="ARBA00022692"/>
    </source>
</evidence>
<sequence>MTVDGPARADTSATLLPEDAVPAPLPRIPWYRQALRYPGHAPLTVAVVIGIWVLGACTGSLWNGPSAVLAAHVGAGIDPLAHGVWWGLLTSAFWCQGLDSYILSTGMIIALLPIAERRIGSGRTAALAALVQVVGSLLGLGVVWVLDHVADGRWADQLVASVTVGPGTAVVGTTLAVSAGMAALWRRRLRLGLVIAIVVFALYSGLLGDVLRLTAGLFGLALGFVVLWRRGGMTMSRAPSRPESRVLVALIVAASALGPLIAAWAQTRVGPLSVLRFVFAAPAPDPGTVSQICDAARAIGEVRGLRECSELTARLRFTGLGAGLMSIMPVLLLLVAAEGLRRGRRAAWRMALGLNLGLAALGLLIASSPMEQRVIVGAVAGGTRLHAFALIALPLLQPLAVAVLLICSRRLFDLRAPVGTYRGLIRLALATFVLLSVVYVVGGLLVAGDYEPRPGLAELLADLPLRFVPPGFLSGVPPAFLPTSVVTTALHDWTGTLFWLVVALAGLRAYTRNRLRAAEPDVARVHELITAGAGGSLQYMATWSGHTYWFAPDDAAAVAYRVVAGVALTTGGPVGPASAVPGAVAGFAKHCREQGWTPCFYSVDSRVVDAVRPLGWGAVQVAEETLLPLADLAFTGKKWQDVRTALNKAAKAGITAEWTTFRGAPLAVSEQIREISEEWVADKGLPEMGFTLGGLDEIDDDEVRLLVAIDEERSVHGVTSWLPVHRDGEIVGWTLDFMRRRSDDAAFRGVMEFLIASAALTCKEEGAEFLSLSGAPLARLDRGDPVAGLQKLLDAIGRRLEPVYGFRSLLAFKAKFQPVYRPLYLAYPDPATLPAIGNAVGRAYLPQLKPAQAAALARAVLR</sequence>
<dbReference type="Gene3D" id="1.20.1540.10">
    <property type="entry name" value="Rhomboid-like"/>
    <property type="match status" value="1"/>
</dbReference>
<feature type="transmembrane region" description="Helical" evidence="6">
    <location>
        <begin position="213"/>
        <end position="232"/>
    </location>
</feature>
<feature type="transmembrane region" description="Helical" evidence="6">
    <location>
        <begin position="158"/>
        <end position="177"/>
    </location>
</feature>
<evidence type="ECO:0000256" key="5">
    <source>
        <dbReference type="ARBA" id="ARBA00023136"/>
    </source>
</evidence>
<feature type="transmembrane region" description="Helical" evidence="6">
    <location>
        <begin position="84"/>
        <end position="112"/>
    </location>
</feature>
<evidence type="ECO:0000256" key="6">
    <source>
        <dbReference type="SAM" id="Phobius"/>
    </source>
</evidence>
<keyword evidence="5 6" id="KW-0472">Membrane</keyword>
<evidence type="ECO:0000259" key="7">
    <source>
        <dbReference type="Pfam" id="PF09924"/>
    </source>
</evidence>
<comment type="caution">
    <text evidence="8">The sequence shown here is derived from an EMBL/GenBank/DDBJ whole genome shotgun (WGS) entry which is preliminary data.</text>
</comment>
<dbReference type="RefSeq" id="WP_344417277.1">
    <property type="nucleotide sequence ID" value="NZ_BAAAQK010000008.1"/>
</dbReference>
<accession>A0ABN2N6R3</accession>
<evidence type="ECO:0000313" key="9">
    <source>
        <dbReference type="Proteomes" id="UP001500449"/>
    </source>
</evidence>
<dbReference type="Proteomes" id="UP001500449">
    <property type="component" value="Unassembled WGS sequence"/>
</dbReference>
<dbReference type="Pfam" id="PF09924">
    <property type="entry name" value="LPG_synthase_C"/>
    <property type="match status" value="1"/>
</dbReference>
<dbReference type="SUPFAM" id="SSF55729">
    <property type="entry name" value="Acyl-CoA N-acyltransferases (Nat)"/>
    <property type="match status" value="1"/>
</dbReference>
<reference evidence="8 9" key="1">
    <citation type="journal article" date="2019" name="Int. J. Syst. Evol. Microbiol.">
        <title>The Global Catalogue of Microorganisms (GCM) 10K type strain sequencing project: providing services to taxonomists for standard genome sequencing and annotation.</title>
        <authorList>
            <consortium name="The Broad Institute Genomics Platform"/>
            <consortium name="The Broad Institute Genome Sequencing Center for Infectious Disease"/>
            <person name="Wu L."/>
            <person name="Ma J."/>
        </authorList>
    </citation>
    <scope>NUCLEOTIDE SEQUENCE [LARGE SCALE GENOMIC DNA]</scope>
    <source>
        <strain evidence="8 9">JCM 16009</strain>
    </source>
</reference>
<keyword evidence="2" id="KW-1003">Cell membrane</keyword>
<feature type="transmembrane region" description="Helical" evidence="6">
    <location>
        <begin position="41"/>
        <end position="64"/>
    </location>
</feature>
<keyword evidence="4 6" id="KW-1133">Transmembrane helix</keyword>
<comment type="subcellular location">
    <subcellularLocation>
        <location evidence="1">Cell membrane</location>
        <topology evidence="1">Multi-pass membrane protein</topology>
    </subcellularLocation>
</comment>
<proteinExistence type="predicted"/>
<dbReference type="InterPro" id="IPR035952">
    <property type="entry name" value="Rhomboid-like_sf"/>
</dbReference>
<feature type="transmembrane region" description="Helical" evidence="6">
    <location>
        <begin position="189"/>
        <end position="207"/>
    </location>
</feature>
<gene>
    <name evidence="8" type="ORF">GCM10009836_31950</name>
</gene>
<feature type="transmembrane region" description="Helical" evidence="6">
    <location>
        <begin position="493"/>
        <end position="510"/>
    </location>
</feature>
<evidence type="ECO:0000256" key="1">
    <source>
        <dbReference type="ARBA" id="ARBA00004651"/>
    </source>
</evidence>
<evidence type="ECO:0000256" key="4">
    <source>
        <dbReference type="ARBA" id="ARBA00022989"/>
    </source>
</evidence>